<name>A0A915JDK4_ROMCU</name>
<sequence length="93" mass="10734">MSYSHSHIDEPAPFEPPINAEVEEDFDELDAVEVHYEEFHEPQEPIKHIAPNTVSYDHNNVKCSFDYETGFSAFVERTVDESDEFEKPCQKAA</sequence>
<accession>A0A915JDK4</accession>
<proteinExistence type="predicted"/>
<reference evidence="2" key="1">
    <citation type="submission" date="2022-11" db="UniProtKB">
        <authorList>
            <consortium name="WormBaseParasite"/>
        </authorList>
    </citation>
    <scope>IDENTIFICATION</scope>
</reference>
<evidence type="ECO:0000313" key="2">
    <source>
        <dbReference type="WBParaSite" id="nRc.2.0.1.t24252-RA"/>
    </source>
</evidence>
<dbReference type="Proteomes" id="UP000887565">
    <property type="component" value="Unplaced"/>
</dbReference>
<evidence type="ECO:0000313" key="1">
    <source>
        <dbReference type="Proteomes" id="UP000887565"/>
    </source>
</evidence>
<protein>
    <submittedName>
        <fullName evidence="2">Uncharacterized protein</fullName>
    </submittedName>
</protein>
<organism evidence="1 2">
    <name type="scientific">Romanomermis culicivorax</name>
    <name type="common">Nematode worm</name>
    <dbReference type="NCBI Taxonomy" id="13658"/>
    <lineage>
        <taxon>Eukaryota</taxon>
        <taxon>Metazoa</taxon>
        <taxon>Ecdysozoa</taxon>
        <taxon>Nematoda</taxon>
        <taxon>Enoplea</taxon>
        <taxon>Dorylaimia</taxon>
        <taxon>Mermithida</taxon>
        <taxon>Mermithoidea</taxon>
        <taxon>Mermithidae</taxon>
        <taxon>Romanomermis</taxon>
    </lineage>
</organism>
<dbReference type="AlphaFoldDB" id="A0A915JDK4"/>
<dbReference type="WBParaSite" id="nRc.2.0.1.t24252-RA">
    <property type="protein sequence ID" value="nRc.2.0.1.t24252-RA"/>
    <property type="gene ID" value="nRc.2.0.1.g24252"/>
</dbReference>
<keyword evidence="1" id="KW-1185">Reference proteome</keyword>